<comment type="similarity">
    <text evidence="1 10">Belongs to the SPC24 family.</text>
</comment>
<evidence type="ECO:0000256" key="11">
    <source>
        <dbReference type="SAM" id="MobiDB-lite"/>
    </source>
</evidence>
<evidence type="ECO:0000256" key="6">
    <source>
        <dbReference type="ARBA" id="ARBA00023054"/>
    </source>
</evidence>
<organism evidence="12 13">
    <name type="scientific">Puccinia coronata f. sp. avenae</name>
    <dbReference type="NCBI Taxonomy" id="200324"/>
    <lineage>
        <taxon>Eukaryota</taxon>
        <taxon>Fungi</taxon>
        <taxon>Dikarya</taxon>
        <taxon>Basidiomycota</taxon>
        <taxon>Pucciniomycotina</taxon>
        <taxon>Pucciniomycetes</taxon>
        <taxon>Pucciniales</taxon>
        <taxon>Pucciniaceae</taxon>
        <taxon>Puccinia</taxon>
    </lineage>
</organism>
<dbReference type="AlphaFoldDB" id="A0A2N5SG16"/>
<gene>
    <name evidence="12" type="ORF">PCANC_17008</name>
</gene>
<name>A0A2N5SG16_9BASI</name>
<keyword evidence="3 10" id="KW-0132">Cell division</keyword>
<dbReference type="Pfam" id="PF08286">
    <property type="entry name" value="Spc24"/>
    <property type="match status" value="1"/>
</dbReference>
<comment type="function">
    <text evidence="10">Acts as a component of the essential kinetochore-associated NDC80 complex, which is required for chromosome segregation and spindle checkpoint activity.</text>
</comment>
<feature type="region of interest" description="Disordered" evidence="11">
    <location>
        <begin position="1"/>
        <end position="40"/>
    </location>
</feature>
<comment type="subcellular location">
    <subcellularLocation>
        <location evidence="10">Nucleus</location>
    </subcellularLocation>
    <subcellularLocation>
        <location evidence="10">Chromosome</location>
        <location evidence="10">Centromere</location>
        <location evidence="10">Kinetochore</location>
    </subcellularLocation>
</comment>
<sequence>MHAEGGAEHERGERSMMDDTTAGGDEPASQLPPPSSANWADTLELGRDMVEVIKEGAEEDVALVYEALDLTFKWKERCRERVENAHNEETRLHRQIEAKKDALEKIKATSTARENQAEIYSVEQSAFEEARKIKEFDASLGSIKARTSKIQTELAELEQSEPTRASDFVIGASVLKTKLYHDLGFMQVRPPLQEATNSDPEKLFIRCDSHCTASRVVRKPKTNRDGFTLSNEIWDAIS</sequence>
<dbReference type="PANTHER" id="PTHR22142">
    <property type="match status" value="1"/>
</dbReference>
<dbReference type="GO" id="GO:0008017">
    <property type="term" value="F:microtubule binding"/>
    <property type="evidence" value="ECO:0007669"/>
    <property type="project" value="TreeGrafter"/>
</dbReference>
<keyword evidence="2 10" id="KW-0158">Chromosome</keyword>
<dbReference type="Proteomes" id="UP000235388">
    <property type="component" value="Unassembled WGS sequence"/>
</dbReference>
<keyword evidence="8 10" id="KW-0131">Cell cycle</keyword>
<proteinExistence type="inferred from homology"/>
<feature type="compositionally biased region" description="Basic and acidic residues" evidence="11">
    <location>
        <begin position="1"/>
        <end position="17"/>
    </location>
</feature>
<protein>
    <recommendedName>
        <fullName evidence="10">Kinetochore protein Spc24</fullName>
    </recommendedName>
</protein>
<dbReference type="OrthoDB" id="2500316at2759"/>
<evidence type="ECO:0000256" key="3">
    <source>
        <dbReference type="ARBA" id="ARBA00022618"/>
    </source>
</evidence>
<evidence type="ECO:0000313" key="12">
    <source>
        <dbReference type="EMBL" id="PLW12192.1"/>
    </source>
</evidence>
<comment type="caution">
    <text evidence="12">The sequence shown here is derived from an EMBL/GenBank/DDBJ whole genome shotgun (WGS) entry which is preliminary data.</text>
</comment>
<evidence type="ECO:0000256" key="8">
    <source>
        <dbReference type="ARBA" id="ARBA00023306"/>
    </source>
</evidence>
<evidence type="ECO:0000256" key="2">
    <source>
        <dbReference type="ARBA" id="ARBA00022454"/>
    </source>
</evidence>
<comment type="subunit">
    <text evidence="10">Component of the NDC80 complex.</text>
</comment>
<accession>A0A2N5SG16</accession>
<evidence type="ECO:0000313" key="13">
    <source>
        <dbReference type="Proteomes" id="UP000235388"/>
    </source>
</evidence>
<evidence type="ECO:0000256" key="10">
    <source>
        <dbReference type="RuleBase" id="RU368011"/>
    </source>
</evidence>
<evidence type="ECO:0000256" key="7">
    <source>
        <dbReference type="ARBA" id="ARBA00023242"/>
    </source>
</evidence>
<keyword evidence="9 10" id="KW-0137">Centromere</keyword>
<keyword evidence="5 10" id="KW-0995">Kinetochore</keyword>
<evidence type="ECO:0000256" key="4">
    <source>
        <dbReference type="ARBA" id="ARBA00022776"/>
    </source>
</evidence>
<dbReference type="GO" id="GO:0007059">
    <property type="term" value="P:chromosome segregation"/>
    <property type="evidence" value="ECO:0007669"/>
    <property type="project" value="TreeGrafter"/>
</dbReference>
<dbReference type="GO" id="GO:0051301">
    <property type="term" value="P:cell division"/>
    <property type="evidence" value="ECO:0007669"/>
    <property type="project" value="UniProtKB-UniRule"/>
</dbReference>
<dbReference type="EMBL" id="PGCJ01000990">
    <property type="protein sequence ID" value="PLW12192.1"/>
    <property type="molecule type" value="Genomic_DNA"/>
</dbReference>
<reference evidence="12 13" key="1">
    <citation type="submission" date="2017-11" db="EMBL/GenBank/DDBJ databases">
        <title>De novo assembly and phasing of dikaryotic genomes from two isolates of Puccinia coronata f. sp. avenae, the causal agent of oat crown rust.</title>
        <authorList>
            <person name="Miller M.E."/>
            <person name="Zhang Y."/>
            <person name="Omidvar V."/>
            <person name="Sperschneider J."/>
            <person name="Schwessinger B."/>
            <person name="Raley C."/>
            <person name="Palmer J.M."/>
            <person name="Garnica D."/>
            <person name="Upadhyaya N."/>
            <person name="Rathjen J."/>
            <person name="Taylor J.M."/>
            <person name="Park R.F."/>
            <person name="Dodds P.N."/>
            <person name="Hirsch C.D."/>
            <person name="Kianian S.F."/>
            <person name="Figueroa M."/>
        </authorList>
    </citation>
    <scope>NUCLEOTIDE SEQUENCE [LARGE SCALE GENOMIC DNA]</scope>
    <source>
        <strain evidence="12">12NC29</strain>
    </source>
</reference>
<keyword evidence="7 10" id="KW-0539">Nucleus</keyword>
<dbReference type="PANTHER" id="PTHR22142:SF2">
    <property type="entry name" value="KINETOCHORE PROTEIN SPC24"/>
    <property type="match status" value="1"/>
</dbReference>
<keyword evidence="13" id="KW-1185">Reference proteome</keyword>
<evidence type="ECO:0000256" key="1">
    <source>
        <dbReference type="ARBA" id="ARBA00007804"/>
    </source>
</evidence>
<dbReference type="GO" id="GO:0005634">
    <property type="term" value="C:nucleus"/>
    <property type="evidence" value="ECO:0007669"/>
    <property type="project" value="UniProtKB-SubCell"/>
</dbReference>
<keyword evidence="6" id="KW-0175">Coiled coil</keyword>
<dbReference type="GO" id="GO:0031262">
    <property type="term" value="C:Ndc80 complex"/>
    <property type="evidence" value="ECO:0007669"/>
    <property type="project" value="TreeGrafter"/>
</dbReference>
<evidence type="ECO:0000256" key="9">
    <source>
        <dbReference type="ARBA" id="ARBA00023328"/>
    </source>
</evidence>
<dbReference type="InterPro" id="IPR013252">
    <property type="entry name" value="Ndc80_Spc24"/>
</dbReference>
<evidence type="ECO:0000256" key="5">
    <source>
        <dbReference type="ARBA" id="ARBA00022838"/>
    </source>
</evidence>
<keyword evidence="4 10" id="KW-0498">Mitosis</keyword>